<feature type="compositionally biased region" description="Basic and acidic residues" evidence="1">
    <location>
        <begin position="156"/>
        <end position="167"/>
    </location>
</feature>
<dbReference type="Gene3D" id="1.20.120.1490">
    <property type="match status" value="1"/>
</dbReference>
<keyword evidence="2" id="KW-1133">Transmembrane helix</keyword>
<dbReference type="GO" id="GO:0042597">
    <property type="term" value="C:periplasmic space"/>
    <property type="evidence" value="ECO:0007669"/>
    <property type="project" value="InterPro"/>
</dbReference>
<keyword evidence="2" id="KW-0472">Membrane</keyword>
<gene>
    <name evidence="3" type="ORF">ES675_03245</name>
</gene>
<dbReference type="OrthoDB" id="1202605at2"/>
<keyword evidence="2" id="KW-0812">Transmembrane</keyword>
<evidence type="ECO:0008006" key="5">
    <source>
        <dbReference type="Google" id="ProtNLM"/>
    </source>
</evidence>
<sequence length="167" mass="19408">MKKNTILYILLIFLVIANGFFLYNSMRPADDNRENGRQDPLGFIAKQLHFDDAQLEKMKTINKAHHQKMKRISDDLRGLKDDLFKELSNTDLQDETVDSLTTLIGEKQKERETEVFYHFKSIRDICTEKQSEKFEAIIKAALRKGDNNGPEGQRPPPREGHRPPPRN</sequence>
<evidence type="ECO:0000256" key="1">
    <source>
        <dbReference type="SAM" id="MobiDB-lite"/>
    </source>
</evidence>
<accession>A0A5D0R3F1</accession>
<keyword evidence="4" id="KW-1185">Reference proteome</keyword>
<proteinExistence type="predicted"/>
<dbReference type="AlphaFoldDB" id="A0A5D0R3F1"/>
<protein>
    <recommendedName>
        <fullName evidence="5">Periplasmic heavy metal sensor</fullName>
    </recommendedName>
</protein>
<evidence type="ECO:0000313" key="4">
    <source>
        <dbReference type="Proteomes" id="UP000324358"/>
    </source>
</evidence>
<dbReference type="InterPro" id="IPR012899">
    <property type="entry name" value="LTXXQ"/>
</dbReference>
<feature type="region of interest" description="Disordered" evidence="1">
    <location>
        <begin position="141"/>
        <end position="167"/>
    </location>
</feature>
<evidence type="ECO:0000313" key="3">
    <source>
        <dbReference type="EMBL" id="TYB75158.1"/>
    </source>
</evidence>
<dbReference type="Proteomes" id="UP000324358">
    <property type="component" value="Unassembled WGS sequence"/>
</dbReference>
<name>A0A5D0R3F1_9FLAO</name>
<comment type="caution">
    <text evidence="3">The sequence shown here is derived from an EMBL/GenBank/DDBJ whole genome shotgun (WGS) entry which is preliminary data.</text>
</comment>
<dbReference type="EMBL" id="VSKL01000001">
    <property type="protein sequence ID" value="TYB75158.1"/>
    <property type="molecule type" value="Genomic_DNA"/>
</dbReference>
<dbReference type="RefSeq" id="WP_066247017.1">
    <property type="nucleotide sequence ID" value="NZ_VSKL01000001.1"/>
</dbReference>
<evidence type="ECO:0000256" key="2">
    <source>
        <dbReference type="SAM" id="Phobius"/>
    </source>
</evidence>
<feature type="transmembrane region" description="Helical" evidence="2">
    <location>
        <begin position="6"/>
        <end position="23"/>
    </location>
</feature>
<dbReference type="Pfam" id="PF07813">
    <property type="entry name" value="LTXXQ"/>
    <property type="match status" value="1"/>
</dbReference>
<organism evidence="3 4">
    <name type="scientific">Bizionia algoritergicola</name>
    <dbReference type="NCBI Taxonomy" id="291187"/>
    <lineage>
        <taxon>Bacteria</taxon>
        <taxon>Pseudomonadati</taxon>
        <taxon>Bacteroidota</taxon>
        <taxon>Flavobacteriia</taxon>
        <taxon>Flavobacteriales</taxon>
        <taxon>Flavobacteriaceae</taxon>
        <taxon>Bizionia</taxon>
    </lineage>
</organism>
<reference evidence="3 4" key="1">
    <citation type="submission" date="2019-08" db="EMBL/GenBank/DDBJ databases">
        <title>Genomes of Antarctic Bizionia species.</title>
        <authorList>
            <person name="Bowman J.P."/>
        </authorList>
    </citation>
    <scope>NUCLEOTIDE SEQUENCE [LARGE SCALE GENOMIC DNA]</scope>
    <source>
        <strain evidence="3 4">APA-1</strain>
    </source>
</reference>